<feature type="signal peptide" evidence="7">
    <location>
        <begin position="1"/>
        <end position="26"/>
    </location>
</feature>
<feature type="chain" id="PRO_5002562064" description="Filamentous haemagglutinin FhaB/tRNA nuclease CdiA-like TPS domain-containing protein" evidence="7">
    <location>
        <begin position="27"/>
        <end position="4338"/>
    </location>
</feature>
<evidence type="ECO:0008006" key="12">
    <source>
        <dbReference type="Google" id="ProtNLM"/>
    </source>
</evidence>
<evidence type="ECO:0000256" key="1">
    <source>
        <dbReference type="ARBA" id="ARBA00004613"/>
    </source>
</evidence>
<keyword evidence="5" id="KW-0472">Membrane</keyword>
<dbReference type="EMBL" id="CP011805">
    <property type="protein sequence ID" value="AKM07749.1"/>
    <property type="molecule type" value="Genomic_DNA"/>
</dbReference>
<dbReference type="OrthoDB" id="1776524at2"/>
<dbReference type="GO" id="GO:0019867">
    <property type="term" value="C:outer membrane"/>
    <property type="evidence" value="ECO:0007669"/>
    <property type="project" value="InterPro"/>
</dbReference>
<keyword evidence="2" id="KW-0813">Transport</keyword>
<dbReference type="PANTHER" id="PTHR12338:SF8">
    <property type="entry name" value="HEME_HEMOPEXIN-BINDING PROTEIN"/>
    <property type="match status" value="1"/>
</dbReference>
<reference evidence="10 11" key="1">
    <citation type="submission" date="2015-06" db="EMBL/GenBank/DDBJ databases">
        <authorList>
            <person name="Kim K.M."/>
        </authorList>
    </citation>
    <scope>NUCLEOTIDE SEQUENCE [LARGE SCALE GENOMIC DNA]</scope>
    <source>
        <strain evidence="10 11">KCTC 22370</strain>
    </source>
</reference>
<dbReference type="SUPFAM" id="SSF51126">
    <property type="entry name" value="Pectin lyase-like"/>
    <property type="match status" value="3"/>
</dbReference>
<dbReference type="GO" id="GO:0005576">
    <property type="term" value="C:extracellular region"/>
    <property type="evidence" value="ECO:0007669"/>
    <property type="project" value="UniProtKB-SubCell"/>
</dbReference>
<evidence type="ECO:0000256" key="2">
    <source>
        <dbReference type="ARBA" id="ARBA00022448"/>
    </source>
</evidence>
<evidence type="ECO:0000259" key="8">
    <source>
        <dbReference type="SMART" id="SM00912"/>
    </source>
</evidence>
<dbReference type="PANTHER" id="PTHR12338">
    <property type="entry name" value="AUTOTRANSPORTER"/>
    <property type="match status" value="1"/>
</dbReference>
<dbReference type="NCBIfam" id="TIGR01901">
    <property type="entry name" value="adhes_NPXG"/>
    <property type="match status" value="1"/>
</dbReference>
<evidence type="ECO:0000259" key="9">
    <source>
        <dbReference type="SMART" id="SM00965"/>
    </source>
</evidence>
<dbReference type="RefSeq" id="WP_047806709.1">
    <property type="nucleotide sequence ID" value="NZ_CP011805.1"/>
</dbReference>
<dbReference type="InterPro" id="IPR012334">
    <property type="entry name" value="Pectin_lyas_fold"/>
</dbReference>
<organism evidence="10 11">
    <name type="scientific">Pelagerythrobacter marensis</name>
    <dbReference type="NCBI Taxonomy" id="543877"/>
    <lineage>
        <taxon>Bacteria</taxon>
        <taxon>Pseudomonadati</taxon>
        <taxon>Pseudomonadota</taxon>
        <taxon>Alphaproteobacteria</taxon>
        <taxon>Sphingomonadales</taxon>
        <taxon>Erythrobacteraceae</taxon>
        <taxon>Pelagerythrobacter</taxon>
    </lineage>
</organism>
<dbReference type="InterPro" id="IPR011050">
    <property type="entry name" value="Pectin_lyase_fold/virulence"/>
</dbReference>
<gene>
    <name evidence="10" type="ORF">AM2010_1683</name>
</gene>
<dbReference type="InterPro" id="IPR011662">
    <property type="entry name" value="Secretin/TonB_short_N"/>
</dbReference>
<dbReference type="PATRIC" id="fig|543877.4.peg.1709"/>
<comment type="subcellular location">
    <subcellularLocation>
        <location evidence="1">Secreted</location>
    </subcellularLocation>
</comment>
<keyword evidence="11" id="KW-1185">Reference proteome</keyword>
<evidence type="ECO:0000256" key="6">
    <source>
        <dbReference type="ARBA" id="ARBA00023237"/>
    </source>
</evidence>
<feature type="domain" description="Secretin/TonB short N-terminal" evidence="9">
    <location>
        <begin position="4285"/>
        <end position="4336"/>
    </location>
</feature>
<dbReference type="InterPro" id="IPR021026">
    <property type="entry name" value="Filamn_hemagglutn_DUF3739"/>
</dbReference>
<dbReference type="Proteomes" id="UP000037643">
    <property type="component" value="Chromosome"/>
</dbReference>
<evidence type="ECO:0000256" key="3">
    <source>
        <dbReference type="ARBA" id="ARBA00022525"/>
    </source>
</evidence>
<dbReference type="Pfam" id="PF05860">
    <property type="entry name" value="TPS"/>
    <property type="match status" value="1"/>
</dbReference>
<keyword evidence="3" id="KW-0964">Secreted</keyword>
<evidence type="ECO:0000313" key="10">
    <source>
        <dbReference type="EMBL" id="AKM07749.1"/>
    </source>
</evidence>
<dbReference type="SMART" id="SM00912">
    <property type="entry name" value="Haemagg_act"/>
    <property type="match status" value="2"/>
</dbReference>
<accession>A0A0G3XAW7</accession>
<dbReference type="KEGG" id="amx:AM2010_1683"/>
<feature type="domain" description="Filamentous haemagglutinin FhaB/tRNA nuclease CdiA-like TPS" evidence="8">
    <location>
        <begin position="261"/>
        <end position="361"/>
    </location>
</feature>
<dbReference type="Gene3D" id="2.160.20.10">
    <property type="entry name" value="Single-stranded right-handed beta-helix, Pectin lyase-like"/>
    <property type="match status" value="4"/>
</dbReference>
<evidence type="ECO:0000256" key="4">
    <source>
        <dbReference type="ARBA" id="ARBA00022729"/>
    </source>
</evidence>
<dbReference type="Gene3D" id="3.55.50.30">
    <property type="match status" value="1"/>
</dbReference>
<sequence precursor="true">MSVNATASKHPSVNKLKLGSSLFALAVTGAFASVASAQTAPPAVDPPFGTMVGMQAGRTIGPNGQMSVWDGANRPVIGMEGDRHLMTIEQTKAKAVLDWEDFRLKTQEILEFQQQSPDWLVINRVHGEHESRIDGEIRAIGSVYIFNDNGVLIGEDAQVNTRQLVVGSGISDVDVDGDTTTFVQSSAKAVLDWQKFRVDTGELLRFEQQSSDWLVINRDLGAADAAIDGTISAQGIVAIEDDTGFDIGENVEIDADRYFLTQGIADIDVTADNVTLTQGRERAIVNWSDLNLAAGKSLTLRQEGEGWTAINRHLGGGVARIDGTVRADQGIMLIARDGLAINGSIEAGQVIASALDIRDQAFIENGLISHAFAASRRLDPTFSNNWIYATDRAPDRTPDGLTNRYLNLLEEGPVVSDRDNPLLYGVTVGSKGRIATADQGKIMLFGPHVTNNGTLDVRDEGQVVLAAGENVFIQRAPGNDAKLDIYTSVHNALDIRPSYMSSRSYALPFLVWARDPETRKTLPTDSEIPAEWVDFVNAITGGKAGGGEYAAGDILPSDVARQMAAEGDDNIILQYIDATRIDRANKYGFAVRNNGVINGTGGSDVDLRGWTIEQNGAITLTSTANFRAGITMHALMQDAAVPSTLEITRPMAGNGTIVFGKGSLTQVTPDLESDDKLPLTEGNQSVGSIHVAGGKLHFREDSLVYLPSGKAEFYADADATVLSPLGASGNGNSQDGSRLMMDAGATIDLSGWEVSRKMGYHQVTGKVFVAQLKDSPVQDGGPLYRKEISVDRRYGTNVVDWESFDNLNQLTLDQMIVDGGSLTIAAGDDLILKSGSVIDVSGGSITYDAGYVYTTMLRRLDGTVIDIREADPDEVYMGLADQWVDYDTKWGKQRTYYVPLMSSSRGRYEESYVEGGNAGQVKIWAPDGVYQGTFRGEVTVGKYQRTNMPDAGALIINEENEFDSEYISTRVLIAQTLAELGMDFGFDDSLTGVYGDIFGEEEEREGTSDGKGNLTLISQDMFERSTMGRYDITQLHLRAGGSFSETADDGYDNQYIVLEDGVDLNFANGATFNLIGTSSMYFGGSITSNGGDVALRGQGIVFSDDSFIDTSAKWHSDYELQDYRPLAGRPIVHGGDILITAFRAGQINTPDDGTYEFILPETVYFNADGGGFLNREGELTAGTGGDINIRNYMALDNKVDLSGAFNARSLGLGGNGVFALESSGELYIGDTLPDDAAERNIVARIDPALFEAMPFSGIYLNAPKIGLTPGTHLKATKATMQLKAATLENGVPEAWLAESGTDIRDVTEIGYVEPGQRAKDVRNGALLAFSGIPYSDAYNQIGVVSLAPHGTSEGGRITLDAQSSLEVNPGGEIFFDGILAGSLIAPAGTITLGGHVDATARVLAPGAVRITDRRVRANGEEILLGEVLNGGEIRNLGPLTVAEGAIFDISGTSGRLHVPVRADGGTTFRERSIASDGGLISLYGSDIDVSGAVFRAAAGGEGARGGTFRLQWKGPDYDALTNFFGSAMRNKLSGAWYYKKDGSAVQGLAGIDLSTIDWSRSNLHNVPDFAEGTFLPDVDEVVAAFEAYHEAQAMVPAPVLYIGEGESSGAIDYGDLPEVDPAFFPLYEGLGYTLPDLPETAGTMNLSPSNLASGGFAGVEVYAGSAIVFAGESHLGGKAGDGSYLIDEIVLSAPRLYGLDDADFTMSANRVRITDRGTAGGVSMKIDEDRFAAALVEMGVSDDAEGTRFGAEAGQLIDVTSAEFKGFADVSLASEGDLRFSPTHIIQEYAAPEGALIAGGNLQLKADQVYTASGRIFTVEAGGTLAIAGPDAGTQINRTPLEGAASLTLRAPRIEQGGIVRSPLGSITFDAVDDSSEGAGTITLLPGSITSVSADGNTIPYGRLQNGDTWVDPFTRRELAYLPDREINLEADTIDFAEGAVVDISAGGDLVASEFVPGVGGSRDWLTGYRDDDHRWVADSSQVYAIIPGYDADVTPLGTGSGYDVQSLGKIYLSEAEGGLPAGEYTLLPAEYASLPGAYRVTAKHQYGDHSHMALGTSAPKADGSIIQAGYRFTAAPDGSRQYRDRFNTGFLVMDGDVLAQRTQYNIASATTYFDSEAFLQAARRRNLDVESLPRTPLDAGGLTLVAGSSLTLDGTVEAAAAEGGKGGYADISSARMVVTGAGTDLTDYEGYLQIDAERLVSFGVESLLLGGLRKQTESGTAIDVSAHEVVVDTAGTTLSGQDLILAALQEVSVKSGSVIEATGELTSPTESYTLSPAFGLFVDDKGSSYTGDDEFVHGELDMGAVLHVSAGSRAEFLRDSEAVDAMAALRANPERLATINAARAARGLAAIDATGGVLSIEGDAQLSGNALLLDGTRETTLAVGAALDAEQVSAAASQVSIGAAPEGTGGLVFGDGTGGLFASAQDVALKSYSSLDFYGSVDFAVEGDLTLDAREIRLLENEGGNAAISAQRLTLANSSGGEAEAAGGSASLLLTADEIALTGGMKAISGADSVTLRASERVVGRDTGGLAVPGSLTIEAGQLTVDSGDTLAIEAGGAIVLDSIGDPAEAANSLGATLSLTGASIANRGRIALHGGTVALRATQGDIALASGSAIDVSGTVFSIFDQQVGVNAGAVSLTADAGDVLQQNGALIDISGGEAADAGALAISVAQGRAVLDGTLKGSAGAGRSAGDFSLQIGELADFAGLNSALAEGGLNGRRAFEILRGDVILDGTTEVESLSVVANDGAMTVTGTVRTTGADGGRIALAASEGLALAAGSRLIAAAGEDGGSGGTVRIETAGRNGGVIAMAGGALIDVSGAEDQGGTVHFRAPQIGADDIAIDALAGEIRGADKAVAEAFRIYDNVGTIDGDLAALVGGDATAFMDAALANGVADRLGDATLVPGIEIRNDGDIELVENWDLSGLRFGPDQVAGILSLRATGDVLVNADLADDMAGGWNWGVNLVAGANPESPSVLGVLAPGLLADGKGSVVIGGVADKIDFVTLDPSDYDLSVIVGDPEAPDFSAGAFNLYFTAIALVNAGELPSSVGSQLNNIAGNASGYEEMLALMSEYLLDEHPNAFARSPAYGDEYQNLEALIDAQFIDRIADADKAEYRAIGYGPNGYHDGNATGREAFQRLVRFLGAGYPDIFRNVVLDVPTSPVAAAPYYLRVNGQESELRYVNPDGSLGAELDRDFATGFYYYFDDGGEKHLVRYDEGASDYADTDVYARAKHPWIMRERYQGEGDYYRGKVQTYDPVGYSIVAGTVNVAAARDLLLEQRPSSIRTSGAGGDIQIVVGRDIAAHDAVAKTVVTDIMTDGRASIDAGGAIHNLTVAAHDLAVRAGGDIAGGIYQATGQGIVTTGGSIVAGSEVKTYNDDFFTGDPQAPYADCNITSDRCHWDLDPTDVLRGYPLHAFFDAGEAGTLRVEAAGDLHVEAAYGGADASVAFYSAGGDISAWNNDYNIVSAAMHNGAGMPYYLDANEGINAPLSDEGQIWAGTVSMIAAGGDVNVEGGFRMTPAQHGNLDILARGNVRIGHYDRFEDAVPIDGQSARDHAWRLATHQNNYRSTLLGIYMMSPIKDDGVYWVDSYYQDIYGTLGERHLMLHEGDLVPSRIYAAEGDLVTIGGITSTEQLWMKAGGDVYFPNALIQHNNPGDVSQVTAGGGIYFGTFHETGDIYLGYGSQLHVRGPGAFEIEAGGDLWIPSNSEGITTDILYDVARSGFGGYVNVPLDPNMKAADIAISVGYNEQPAYADFESAYFDPANIGTMEDYLLAEAGDGERLPIYLFDRFYARGNGSGAELVDERLAGGFVNYIRSLQGLDPLAEQSAQQAYLDQAWDYWVHLPAGQETPFDALVPRYSAREAAEQGANGAFFVPERREGLVNYVRGLQGLEPLETVAEQRDYMNDALQYWEGLDTVYKTPFYRSVLFLELRTASREANDPDSDRQGSVGRGYTAIGTLYPGAEKEAEEDEGRWQGNFETFASRVLSNNGGNVSVVVPGGFFRLASAAASAEQTGQPSDTNIQGDALRAGVVTQGGGEVNILTHGDTDVNQSRVLTTQGGNILMWSSYGNIAAGNGAKTSLSPPYYNRAVDEIANLTRSPAGLPTGAGIGTLATTAGVAPADIDLVANHGIIDAGDAGIRVSGNLNVFAIEILGADNIDVIGRTTGLPETPAAPPTSLDVDDAGSKALQGGDALKETLESVRRGSAVVTPSIIEVRVTGYGEDACDGEEKRCEPVAQGSPTGRSRTSAPEIAMLATSAGNPANLEFDIPQGRMETTLRAIARASGLNIVYNDPSIDQAMARPVRGRMTVEQALQELVRRKGLEPVRVDSRTIMLRPKVS</sequence>
<evidence type="ECO:0000313" key="11">
    <source>
        <dbReference type="Proteomes" id="UP000037643"/>
    </source>
</evidence>
<name>A0A0G3XAW7_9SPHN</name>
<dbReference type="STRING" id="543877.AM2010_1683"/>
<dbReference type="Pfam" id="PF12545">
    <property type="entry name" value="DUF3739"/>
    <property type="match status" value="1"/>
</dbReference>
<dbReference type="InterPro" id="IPR008638">
    <property type="entry name" value="FhaB/CdiA-like_TPS"/>
</dbReference>
<evidence type="ECO:0000256" key="7">
    <source>
        <dbReference type="SAM" id="SignalP"/>
    </source>
</evidence>
<evidence type="ECO:0000256" key="5">
    <source>
        <dbReference type="ARBA" id="ARBA00023136"/>
    </source>
</evidence>
<dbReference type="InterPro" id="IPR050909">
    <property type="entry name" value="Bact_Autotransporter_VF"/>
</dbReference>
<keyword evidence="6" id="KW-0998">Cell outer membrane</keyword>
<dbReference type="SMART" id="SM00965">
    <property type="entry name" value="STN"/>
    <property type="match status" value="1"/>
</dbReference>
<feature type="domain" description="Filamentous haemagglutinin FhaB/tRNA nuclease CdiA-like TPS" evidence="8">
    <location>
        <begin position="71"/>
        <end position="174"/>
    </location>
</feature>
<protein>
    <recommendedName>
        <fullName evidence="12">Filamentous haemagglutinin FhaB/tRNA nuclease CdiA-like TPS domain-containing protein</fullName>
    </recommendedName>
</protein>
<keyword evidence="4 7" id="KW-0732">Signal</keyword>
<proteinExistence type="predicted"/>